<proteinExistence type="predicted"/>
<dbReference type="AlphaFoldDB" id="A0A938X5B9"/>
<protein>
    <submittedName>
        <fullName evidence="1">Uncharacterized protein</fullName>
    </submittedName>
</protein>
<name>A0A938X5B9_9FIRM</name>
<reference evidence="1" key="1">
    <citation type="submission" date="2020-08" db="EMBL/GenBank/DDBJ databases">
        <authorList>
            <person name="Cejkova D."/>
            <person name="Kubasova T."/>
            <person name="Jahodarova E."/>
            <person name="Rychlik I."/>
        </authorList>
    </citation>
    <scope>NUCLEOTIDE SEQUENCE</scope>
    <source>
        <strain evidence="1">An559</strain>
    </source>
</reference>
<dbReference type="EMBL" id="JACJKY010000003">
    <property type="protein sequence ID" value="MBM6920075.1"/>
    <property type="molecule type" value="Genomic_DNA"/>
</dbReference>
<sequence>MLICIGAICIAAVICVSFFLVNQKPPQWEPLREMKQYKELLEEPILEIEEHMPLDSADWAVFDDEDLVKMWTDFIQSAEVKRIEKAPDRKDTVGGGPGVAAFKTQSGEYRIYFYRLNPEIDEQEECMLEIDGYFYELKDPKSLPFYETFTAGQERHGAQSPWGPRD</sequence>
<keyword evidence="2" id="KW-1185">Reference proteome</keyword>
<evidence type="ECO:0000313" key="1">
    <source>
        <dbReference type="EMBL" id="MBM6920075.1"/>
    </source>
</evidence>
<comment type="caution">
    <text evidence="1">The sequence shown here is derived from an EMBL/GenBank/DDBJ whole genome shotgun (WGS) entry which is preliminary data.</text>
</comment>
<reference evidence="1" key="2">
    <citation type="journal article" date="2021" name="Sci. Rep.">
        <title>The distribution of antibiotic resistance genes in chicken gut microbiota commensals.</title>
        <authorList>
            <person name="Juricova H."/>
            <person name="Matiasovicova J."/>
            <person name="Kubasova T."/>
            <person name="Cejkova D."/>
            <person name="Rychlik I."/>
        </authorList>
    </citation>
    <scope>NUCLEOTIDE SEQUENCE</scope>
    <source>
        <strain evidence="1">An559</strain>
    </source>
</reference>
<gene>
    <name evidence="1" type="ORF">H6A12_02715</name>
</gene>
<accession>A0A938X5B9</accession>
<organism evidence="1 2">
    <name type="scientific">Merdimmobilis hominis</name>
    <dbReference type="NCBI Taxonomy" id="2897707"/>
    <lineage>
        <taxon>Bacteria</taxon>
        <taxon>Bacillati</taxon>
        <taxon>Bacillota</taxon>
        <taxon>Clostridia</taxon>
        <taxon>Eubacteriales</taxon>
        <taxon>Oscillospiraceae</taxon>
        <taxon>Merdimmobilis</taxon>
    </lineage>
</organism>
<evidence type="ECO:0000313" key="2">
    <source>
        <dbReference type="Proteomes" id="UP000774750"/>
    </source>
</evidence>
<dbReference type="Proteomes" id="UP000774750">
    <property type="component" value="Unassembled WGS sequence"/>
</dbReference>